<keyword evidence="2" id="KW-1185">Reference proteome</keyword>
<reference evidence="2" key="1">
    <citation type="submission" date="2014-09" db="EMBL/GenBank/DDBJ databases">
        <authorList>
            <person name="Mudge J."/>
            <person name="Ramaraj T."/>
            <person name="Lindquist I.E."/>
            <person name="Bharti A.K."/>
            <person name="Sundararajan A."/>
            <person name="Cameron C.T."/>
            <person name="Woodward J.E."/>
            <person name="May G.D."/>
            <person name="Brubaker C."/>
            <person name="Broadhvest J."/>
            <person name="Wilkins T.A."/>
        </authorList>
    </citation>
    <scope>NUCLEOTIDE SEQUENCE</scope>
    <source>
        <strain evidence="2">cv. AKA8401</strain>
    </source>
</reference>
<accession>A0A0B0P553</accession>
<organism evidence="1 2">
    <name type="scientific">Gossypium arboreum</name>
    <name type="common">Tree cotton</name>
    <name type="synonym">Gossypium nanking</name>
    <dbReference type="NCBI Taxonomy" id="29729"/>
    <lineage>
        <taxon>Eukaryota</taxon>
        <taxon>Viridiplantae</taxon>
        <taxon>Streptophyta</taxon>
        <taxon>Embryophyta</taxon>
        <taxon>Tracheophyta</taxon>
        <taxon>Spermatophyta</taxon>
        <taxon>Magnoliopsida</taxon>
        <taxon>eudicotyledons</taxon>
        <taxon>Gunneridae</taxon>
        <taxon>Pentapetalae</taxon>
        <taxon>rosids</taxon>
        <taxon>malvids</taxon>
        <taxon>Malvales</taxon>
        <taxon>Malvaceae</taxon>
        <taxon>Malvoideae</taxon>
        <taxon>Gossypium</taxon>
    </lineage>
</organism>
<proteinExistence type="predicted"/>
<dbReference type="AlphaFoldDB" id="A0A0B0P553"/>
<gene>
    <name evidence="1" type="ORF">F383_26100</name>
</gene>
<name>A0A0B0P553_GOSAR</name>
<dbReference type="EMBL" id="KN414682">
    <property type="protein sequence ID" value="KHG20037.1"/>
    <property type="molecule type" value="Genomic_DNA"/>
</dbReference>
<protein>
    <submittedName>
        <fullName evidence="1">Uncharacterized protein</fullName>
    </submittedName>
</protein>
<evidence type="ECO:0000313" key="2">
    <source>
        <dbReference type="Proteomes" id="UP000032142"/>
    </source>
</evidence>
<dbReference type="Proteomes" id="UP000032142">
    <property type="component" value="Unassembled WGS sequence"/>
</dbReference>
<sequence>MLSVHCTGSNEENNDYIIFILNGSISSLHIMVV</sequence>
<evidence type="ECO:0000313" key="1">
    <source>
        <dbReference type="EMBL" id="KHG20037.1"/>
    </source>
</evidence>